<dbReference type="VEuPathDB" id="FungiDB:MGYG_05024"/>
<evidence type="ECO:0000313" key="2">
    <source>
        <dbReference type="EMBL" id="EFR02022.1"/>
    </source>
</evidence>
<dbReference type="AlphaFoldDB" id="E4UY29"/>
<keyword evidence="3" id="KW-1185">Reference proteome</keyword>
<dbReference type="RefSeq" id="XP_003172433.1">
    <property type="nucleotide sequence ID" value="XM_003172385.1"/>
</dbReference>
<evidence type="ECO:0000256" key="1">
    <source>
        <dbReference type="SAM" id="MobiDB-lite"/>
    </source>
</evidence>
<dbReference type="EMBL" id="DS989825">
    <property type="protein sequence ID" value="EFR02022.1"/>
    <property type="molecule type" value="Genomic_DNA"/>
</dbReference>
<accession>E4UY29</accession>
<protein>
    <submittedName>
        <fullName evidence="2">Uncharacterized protein</fullName>
    </submittedName>
</protein>
<name>E4UY29_ARTGP</name>
<dbReference type="InParanoid" id="E4UY29"/>
<evidence type="ECO:0000313" key="3">
    <source>
        <dbReference type="Proteomes" id="UP000002669"/>
    </source>
</evidence>
<gene>
    <name evidence="2" type="ORF">MGYG_05024</name>
</gene>
<dbReference type="GeneID" id="10027703"/>
<feature type="region of interest" description="Disordered" evidence="1">
    <location>
        <begin position="58"/>
        <end position="79"/>
    </location>
</feature>
<dbReference type="HOGENOM" id="CLU_2605568_0_0_1"/>
<organism evidence="3">
    <name type="scientific">Arthroderma gypseum (strain ATCC MYA-4604 / CBS 118893)</name>
    <name type="common">Microsporum gypseum</name>
    <dbReference type="NCBI Taxonomy" id="535722"/>
    <lineage>
        <taxon>Eukaryota</taxon>
        <taxon>Fungi</taxon>
        <taxon>Dikarya</taxon>
        <taxon>Ascomycota</taxon>
        <taxon>Pezizomycotina</taxon>
        <taxon>Eurotiomycetes</taxon>
        <taxon>Eurotiomycetidae</taxon>
        <taxon>Onygenales</taxon>
        <taxon>Arthrodermataceae</taxon>
        <taxon>Nannizzia</taxon>
    </lineage>
</organism>
<sequence>MAASSASIHPADNSTRLVLLGFLSIKRQREAGRASILPIGSIETSYFKCTSCPDDVEEERTLPCSDEDGLAAPPAGFYS</sequence>
<proteinExistence type="predicted"/>
<dbReference type="Proteomes" id="UP000002669">
    <property type="component" value="Unassembled WGS sequence"/>
</dbReference>
<reference evidence="3" key="1">
    <citation type="journal article" date="2012" name="MBio">
        <title>Comparative genome analysis of Trichophyton rubrum and related dermatophytes reveals candidate genes involved in infection.</title>
        <authorList>
            <person name="Martinez D.A."/>
            <person name="Oliver B.G."/>
            <person name="Graeser Y."/>
            <person name="Goldberg J.M."/>
            <person name="Li W."/>
            <person name="Martinez-Rossi N.M."/>
            <person name="Monod M."/>
            <person name="Shelest E."/>
            <person name="Barton R.C."/>
            <person name="Birch E."/>
            <person name="Brakhage A.A."/>
            <person name="Chen Z."/>
            <person name="Gurr S.J."/>
            <person name="Heiman D."/>
            <person name="Heitman J."/>
            <person name="Kosti I."/>
            <person name="Rossi A."/>
            <person name="Saif S."/>
            <person name="Samalova M."/>
            <person name="Saunders C.W."/>
            <person name="Shea T."/>
            <person name="Summerbell R.C."/>
            <person name="Xu J."/>
            <person name="Young S."/>
            <person name="Zeng Q."/>
            <person name="Birren B.W."/>
            <person name="Cuomo C.A."/>
            <person name="White T.C."/>
        </authorList>
    </citation>
    <scope>NUCLEOTIDE SEQUENCE [LARGE SCALE GENOMIC DNA]</scope>
    <source>
        <strain evidence="3">ATCC MYA-4604 / CBS 118893</strain>
    </source>
</reference>